<dbReference type="PANTHER" id="PTHR45823:SF1">
    <property type="entry name" value="T-SNARE COILED-COIL HOMOLOGY DOMAIN-CONTAINING PROTEIN"/>
    <property type="match status" value="1"/>
</dbReference>
<evidence type="ECO:0000313" key="1">
    <source>
        <dbReference type="EMBL" id="KAJ8913755.1"/>
    </source>
</evidence>
<accession>A0AAV8VI02</accession>
<dbReference type="PANTHER" id="PTHR45823">
    <property type="entry name" value="T-SNARE COILED-COIL HOMOLOGY DOMAIN-CONTAINING PROTEIN"/>
    <property type="match status" value="1"/>
</dbReference>
<gene>
    <name evidence="1" type="ORF">NQ315_002435</name>
</gene>
<evidence type="ECO:0000313" key="2">
    <source>
        <dbReference type="Proteomes" id="UP001159042"/>
    </source>
</evidence>
<dbReference type="Proteomes" id="UP001159042">
    <property type="component" value="Unassembled WGS sequence"/>
</dbReference>
<feature type="non-terminal residue" evidence="1">
    <location>
        <position position="1"/>
    </location>
</feature>
<organism evidence="1 2">
    <name type="scientific">Exocentrus adspersus</name>
    <dbReference type="NCBI Taxonomy" id="1586481"/>
    <lineage>
        <taxon>Eukaryota</taxon>
        <taxon>Metazoa</taxon>
        <taxon>Ecdysozoa</taxon>
        <taxon>Arthropoda</taxon>
        <taxon>Hexapoda</taxon>
        <taxon>Insecta</taxon>
        <taxon>Pterygota</taxon>
        <taxon>Neoptera</taxon>
        <taxon>Endopterygota</taxon>
        <taxon>Coleoptera</taxon>
        <taxon>Polyphaga</taxon>
        <taxon>Cucujiformia</taxon>
        <taxon>Chrysomeloidea</taxon>
        <taxon>Cerambycidae</taxon>
        <taxon>Lamiinae</taxon>
        <taxon>Acanthocinini</taxon>
        <taxon>Exocentrus</taxon>
    </lineage>
</organism>
<dbReference type="AlphaFoldDB" id="A0AAV8VI02"/>
<reference evidence="1 2" key="1">
    <citation type="journal article" date="2023" name="Insect Mol. Biol.">
        <title>Genome sequencing provides insights into the evolution of gene families encoding plant cell wall-degrading enzymes in longhorned beetles.</title>
        <authorList>
            <person name="Shin N.R."/>
            <person name="Okamura Y."/>
            <person name="Kirsch R."/>
            <person name="Pauchet Y."/>
        </authorList>
    </citation>
    <scope>NUCLEOTIDE SEQUENCE [LARGE SCALE GENOMIC DNA]</scope>
    <source>
        <strain evidence="1">EAD_L_NR</strain>
    </source>
</reference>
<evidence type="ECO:0008006" key="3">
    <source>
        <dbReference type="Google" id="ProtNLM"/>
    </source>
</evidence>
<dbReference type="EMBL" id="JANEYG010000088">
    <property type="protein sequence ID" value="KAJ8913755.1"/>
    <property type="molecule type" value="Genomic_DNA"/>
</dbReference>
<keyword evidence="2" id="KW-1185">Reference proteome</keyword>
<comment type="caution">
    <text evidence="1">The sequence shown here is derived from an EMBL/GenBank/DDBJ whole genome shotgun (WGS) entry which is preliminary data.</text>
</comment>
<proteinExistence type="predicted"/>
<name>A0AAV8VI02_9CUCU</name>
<protein>
    <recommendedName>
        <fullName evidence="3">CCHC-type domain-containing protein</fullName>
    </recommendedName>
</protein>
<sequence length="228" mass="26096">SLTIPTKVKVQTYDGKKSWNTYLRQFEAVVRNWREEDKVTPLMTALRGEALESELTNALERRYGDSHLQHVYQAQLRSRRQKFEESLQQYEADISRNGYLSNGTYPTVPAETISEALAHALEIEAVKDASRVATNSYQDQDKKTKKTDGNLIDSLSEVTELLQQFQNEQDFGSSTTNVGRKQILCWTCGAEGHVRRWYPQSDSLLRAPGPSTSRVRVKLESIHDRIKM</sequence>